<feature type="region of interest" description="Disordered" evidence="1">
    <location>
        <begin position="494"/>
        <end position="579"/>
    </location>
</feature>
<protein>
    <submittedName>
        <fullName evidence="3">Uncharacterized protein</fullName>
    </submittedName>
</protein>
<evidence type="ECO:0000256" key="2">
    <source>
        <dbReference type="SAM" id="Phobius"/>
    </source>
</evidence>
<dbReference type="Proteomes" id="UP000030754">
    <property type="component" value="Unassembled WGS sequence"/>
</dbReference>
<gene>
    <name evidence="3" type="ORF">ENH_00026920</name>
</gene>
<feature type="compositionally biased region" description="Polar residues" evidence="1">
    <location>
        <begin position="545"/>
        <end position="554"/>
    </location>
</feature>
<name>U6MWM1_9EIME</name>
<keyword evidence="2" id="KW-0472">Membrane</keyword>
<keyword evidence="2" id="KW-0812">Transmembrane</keyword>
<evidence type="ECO:0000313" key="3">
    <source>
        <dbReference type="EMBL" id="CDJ66899.1"/>
    </source>
</evidence>
<organism evidence="3 4">
    <name type="scientific">Eimeria necatrix</name>
    <dbReference type="NCBI Taxonomy" id="51315"/>
    <lineage>
        <taxon>Eukaryota</taxon>
        <taxon>Sar</taxon>
        <taxon>Alveolata</taxon>
        <taxon>Apicomplexa</taxon>
        <taxon>Conoidasida</taxon>
        <taxon>Coccidia</taxon>
        <taxon>Eucoccidiorida</taxon>
        <taxon>Eimeriorina</taxon>
        <taxon>Eimeriidae</taxon>
        <taxon>Eimeria</taxon>
    </lineage>
</organism>
<evidence type="ECO:0000313" key="4">
    <source>
        <dbReference type="Proteomes" id="UP000030754"/>
    </source>
</evidence>
<accession>U6MWM1</accession>
<feature type="transmembrane region" description="Helical" evidence="2">
    <location>
        <begin position="59"/>
        <end position="80"/>
    </location>
</feature>
<reference evidence="3" key="1">
    <citation type="submission" date="2013-10" db="EMBL/GenBank/DDBJ databases">
        <title>Genomic analysis of the causative agents of coccidiosis in chickens.</title>
        <authorList>
            <person name="Reid A.J."/>
            <person name="Blake D."/>
            <person name="Billington K."/>
            <person name="Browne H."/>
            <person name="Dunn M."/>
            <person name="Hung S."/>
            <person name="Kawahara F."/>
            <person name="Miranda-Saavedra D."/>
            <person name="Mourier T."/>
            <person name="Nagra H."/>
            <person name="Otto T.D."/>
            <person name="Rawlings N."/>
            <person name="Sanchez A."/>
            <person name="Sanders M."/>
            <person name="Subramaniam C."/>
            <person name="Tay Y."/>
            <person name="Dear P."/>
            <person name="Doerig C."/>
            <person name="Gruber A."/>
            <person name="Parkinson J."/>
            <person name="Shirley M."/>
            <person name="Wan K.L."/>
            <person name="Berriman M."/>
            <person name="Tomley F."/>
            <person name="Pain A."/>
        </authorList>
    </citation>
    <scope>NUCLEOTIDE SEQUENCE [LARGE SCALE GENOMIC DNA]</scope>
    <source>
        <strain evidence="3">Houghton</strain>
    </source>
</reference>
<dbReference type="GeneID" id="25472860"/>
<feature type="region of interest" description="Disordered" evidence="1">
    <location>
        <begin position="104"/>
        <end position="136"/>
    </location>
</feature>
<sequence length="702" mass="77194">MNWQPTARSRDDLSSFGITNQKTKAVTFSQQTLHGTTDGLIRVHCVSQGRLRSSAWSRVLSIVFASVAAAYFLVICFHLIRAGRRSVSSTRFLADHREVSCDLDGGLRETDAEDNDTDDDTTPEETSGQSAQEPLEEGVALPSQHFQGFRSLATTGHEEETDAEEEIAEKAYGTSMSLWSQEREVYKDDQWEGRNLPGPVKQRLLTMLSRMARASNLCRSLLPMLTCTQRLQVTYLVMRLIALDLGAISLVREDMEPARQSVGDSLISLGLECLGSSGSEAEHEGQRASLRGLMGLVHKLKERRRVVNEYNPRKYRKKMLSIMGTAGLILKNCLGVLEGLLRSYYAEASLLLPEAVVKQQFNVLKALYRVHAEHIARDGPLCGHILKCQEQTGMHTLIGSHNRGMLEVAIPKLVDLQKQIKGAVRRAGGLLPLQNPGSLGHPSASIVFAGDSEPKKINPEEPHAMLGQQMLHKGFAEEPGRAFNSAAFSSSEYMHGGTAFPPPAVPQWSPGQPSHQGAEPDAQPLPKLESRPLDHQPDWVLSRTLGHSPSSGTSWLDAVHQPSQSPERQIAWESSSTGSSFLPLAPQSAEAGFAVGPIKQPAPAGRDSERFLGRTMQLLQRTRVESSARLQSPGFSRQLQALTQASTASLGKGEFLRGCPYQSHQRPLLTGLILQAVVYRALKRKGTRRSSLYNRKDARSSR</sequence>
<dbReference type="RefSeq" id="XP_013435366.1">
    <property type="nucleotide sequence ID" value="XM_013579912.1"/>
</dbReference>
<feature type="compositionally biased region" description="Polar residues" evidence="1">
    <location>
        <begin position="561"/>
        <end position="579"/>
    </location>
</feature>
<dbReference type="AlphaFoldDB" id="U6MWM1"/>
<dbReference type="EMBL" id="HG723867">
    <property type="protein sequence ID" value="CDJ66899.1"/>
    <property type="molecule type" value="Genomic_DNA"/>
</dbReference>
<proteinExistence type="predicted"/>
<keyword evidence="2" id="KW-1133">Transmembrane helix</keyword>
<reference evidence="3" key="2">
    <citation type="submission" date="2013-10" db="EMBL/GenBank/DDBJ databases">
        <authorList>
            <person name="Aslett M."/>
        </authorList>
    </citation>
    <scope>NUCLEOTIDE SEQUENCE [LARGE SCALE GENOMIC DNA]</scope>
    <source>
        <strain evidence="3">Houghton</strain>
    </source>
</reference>
<keyword evidence="4" id="KW-1185">Reference proteome</keyword>
<dbReference type="OrthoDB" id="348183at2759"/>
<feature type="compositionally biased region" description="Acidic residues" evidence="1">
    <location>
        <begin position="111"/>
        <end position="123"/>
    </location>
</feature>
<dbReference type="VEuPathDB" id="ToxoDB:ENH_00026920"/>
<feature type="compositionally biased region" description="Basic and acidic residues" evidence="1">
    <location>
        <begin position="528"/>
        <end position="537"/>
    </location>
</feature>
<evidence type="ECO:0000256" key="1">
    <source>
        <dbReference type="SAM" id="MobiDB-lite"/>
    </source>
</evidence>